<reference evidence="11" key="3">
    <citation type="submission" date="2025-09" db="UniProtKB">
        <authorList>
            <consortium name="Ensembl"/>
        </authorList>
    </citation>
    <scope>IDENTIFICATION</scope>
</reference>
<feature type="compositionally biased region" description="Basic and acidic residues" evidence="8">
    <location>
        <begin position="226"/>
        <end position="238"/>
    </location>
</feature>
<feature type="signal peptide" evidence="9">
    <location>
        <begin position="1"/>
        <end position="18"/>
    </location>
</feature>
<keyword evidence="12" id="KW-1185">Reference proteome</keyword>
<accession>A0A672JCD1</accession>
<dbReference type="PANTHER" id="PTHR15414">
    <property type="entry name" value="OS-9-RELATED"/>
    <property type="match status" value="1"/>
</dbReference>
<dbReference type="FunFam" id="2.70.130.10:FF:000001">
    <property type="entry name" value="Endoplasmic reticulum lectin 1"/>
    <property type="match status" value="1"/>
</dbReference>
<dbReference type="InterPro" id="IPR012913">
    <property type="entry name" value="OS9-like_dom"/>
</dbReference>
<feature type="domain" description="MRH" evidence="10">
    <location>
        <begin position="277"/>
        <end position="404"/>
    </location>
</feature>
<dbReference type="Gene3D" id="2.70.130.10">
    <property type="entry name" value="Mannose-6-phosphate receptor binding domain"/>
    <property type="match status" value="2"/>
</dbReference>
<dbReference type="GO" id="GO:0005788">
    <property type="term" value="C:endoplasmic reticulum lumen"/>
    <property type="evidence" value="ECO:0007669"/>
    <property type="project" value="UniProtKB-SubCell"/>
</dbReference>
<dbReference type="PANTHER" id="PTHR15414:SF0">
    <property type="entry name" value="ENDOPLASMIC RETICULUM LECTIN 1"/>
    <property type="match status" value="1"/>
</dbReference>
<evidence type="ECO:0000256" key="3">
    <source>
        <dbReference type="ARBA" id="ARBA00022737"/>
    </source>
</evidence>
<evidence type="ECO:0000256" key="7">
    <source>
        <dbReference type="RuleBase" id="RU369099"/>
    </source>
</evidence>
<dbReference type="SUPFAM" id="SSF50911">
    <property type="entry name" value="Mannose 6-phosphate receptor domain"/>
    <property type="match status" value="2"/>
</dbReference>
<comment type="similarity">
    <text evidence="7">Belongs to the OS-9 family.</text>
</comment>
<evidence type="ECO:0000256" key="6">
    <source>
        <dbReference type="ARBA" id="ARBA00037585"/>
    </source>
</evidence>
<dbReference type="InterPro" id="IPR045149">
    <property type="entry name" value="OS-9-like"/>
</dbReference>
<keyword evidence="5" id="KW-1015">Disulfide bond</keyword>
<keyword evidence="4 7" id="KW-0256">Endoplasmic reticulum</keyword>
<keyword evidence="2 9" id="KW-0732">Signal</keyword>
<dbReference type="Ensembl" id="ENSSFAT00005053496.1">
    <property type="protein sequence ID" value="ENSSFAP00005051848.1"/>
    <property type="gene ID" value="ENSSFAG00005024835.1"/>
</dbReference>
<comment type="subcellular location">
    <subcellularLocation>
        <location evidence="1 7">Endoplasmic reticulum lumen</location>
    </subcellularLocation>
</comment>
<evidence type="ECO:0000256" key="8">
    <source>
        <dbReference type="SAM" id="MobiDB-lite"/>
    </source>
</evidence>
<dbReference type="GO" id="GO:0030246">
    <property type="term" value="F:carbohydrate binding"/>
    <property type="evidence" value="ECO:0007669"/>
    <property type="project" value="UniProtKB-UniRule"/>
</dbReference>
<feature type="domain" description="MRH" evidence="10">
    <location>
        <begin position="45"/>
        <end position="178"/>
    </location>
</feature>
<dbReference type="InterPro" id="IPR009011">
    <property type="entry name" value="Man6P_isomerase_rcpt-bd_dom_sf"/>
</dbReference>
<evidence type="ECO:0000256" key="2">
    <source>
        <dbReference type="ARBA" id="ARBA00022729"/>
    </source>
</evidence>
<name>A0A672JCD1_SALFA</name>
<dbReference type="InterPro" id="IPR044865">
    <property type="entry name" value="MRH_dom"/>
</dbReference>
<dbReference type="Proteomes" id="UP000472267">
    <property type="component" value="Chromosome 13"/>
</dbReference>
<evidence type="ECO:0000313" key="11">
    <source>
        <dbReference type="Ensembl" id="ENSSFAP00005051848.1"/>
    </source>
</evidence>
<evidence type="ECO:0000256" key="9">
    <source>
        <dbReference type="SAM" id="SignalP"/>
    </source>
</evidence>
<evidence type="ECO:0000313" key="12">
    <source>
        <dbReference type="Proteomes" id="UP000472267"/>
    </source>
</evidence>
<dbReference type="FunFam" id="2.70.130.10:FF:000003">
    <property type="entry name" value="Endoplasmic reticulum lectin 1"/>
    <property type="match status" value="1"/>
</dbReference>
<gene>
    <name evidence="11" type="primary">erlec1</name>
</gene>
<dbReference type="GO" id="GO:0030970">
    <property type="term" value="P:retrograde protein transport, ER to cytosol"/>
    <property type="evidence" value="ECO:0007669"/>
    <property type="project" value="TreeGrafter"/>
</dbReference>
<dbReference type="GO" id="GO:0030968">
    <property type="term" value="P:endoplasmic reticulum unfolded protein response"/>
    <property type="evidence" value="ECO:0007669"/>
    <property type="project" value="UniProtKB-UniRule"/>
</dbReference>
<comment type="function">
    <text evidence="6">Probable lectin that binds selectively to improperly folded lumenal proteins. May function in endoplasmic reticulum quality control and endoplasmic reticulum-associated degradation (ERAD) of both non-glycosylated proteins and glycoproteins.</text>
</comment>
<keyword evidence="7" id="KW-0430">Lectin</keyword>
<dbReference type="AlphaFoldDB" id="A0A672JCD1"/>
<dbReference type="PROSITE" id="PS51914">
    <property type="entry name" value="MRH"/>
    <property type="match status" value="2"/>
</dbReference>
<reference evidence="11" key="2">
    <citation type="submission" date="2025-08" db="UniProtKB">
        <authorList>
            <consortium name="Ensembl"/>
        </authorList>
    </citation>
    <scope>IDENTIFICATION</scope>
</reference>
<proteinExistence type="inferred from homology"/>
<reference evidence="11" key="1">
    <citation type="submission" date="2019-06" db="EMBL/GenBank/DDBJ databases">
        <authorList>
            <consortium name="Wellcome Sanger Institute Data Sharing"/>
        </authorList>
    </citation>
    <scope>NUCLEOTIDE SEQUENCE [LARGE SCALE GENOMIC DNA]</scope>
</reference>
<keyword evidence="3" id="KW-0677">Repeat</keyword>
<dbReference type="Pfam" id="PF07915">
    <property type="entry name" value="PRKCSH"/>
    <property type="match status" value="2"/>
</dbReference>
<evidence type="ECO:0000256" key="5">
    <source>
        <dbReference type="ARBA" id="ARBA00023157"/>
    </source>
</evidence>
<evidence type="ECO:0000256" key="4">
    <source>
        <dbReference type="ARBA" id="ARBA00022824"/>
    </source>
</evidence>
<organism evidence="11 12">
    <name type="scientific">Salarias fasciatus</name>
    <name type="common">Jewelled blenny</name>
    <name type="synonym">Blennius fasciatus</name>
    <dbReference type="NCBI Taxonomy" id="181472"/>
    <lineage>
        <taxon>Eukaryota</taxon>
        <taxon>Metazoa</taxon>
        <taxon>Chordata</taxon>
        <taxon>Craniata</taxon>
        <taxon>Vertebrata</taxon>
        <taxon>Euteleostomi</taxon>
        <taxon>Actinopterygii</taxon>
        <taxon>Neopterygii</taxon>
        <taxon>Teleostei</taxon>
        <taxon>Neoteleostei</taxon>
        <taxon>Acanthomorphata</taxon>
        <taxon>Ovalentaria</taxon>
        <taxon>Blenniimorphae</taxon>
        <taxon>Blenniiformes</taxon>
        <taxon>Blennioidei</taxon>
        <taxon>Blenniidae</taxon>
        <taxon>Salariinae</taxon>
        <taxon>Salarias</taxon>
    </lineage>
</organism>
<feature type="region of interest" description="Disordered" evidence="8">
    <location>
        <begin position="213"/>
        <end position="242"/>
    </location>
</feature>
<comment type="function">
    <text evidence="7">Lectin involved in the quality control of the secretory pathway. As a member of the endoplasmic reticulum-associated degradation lumenal (ERAD-L) surveillance system, targets misfolded endoplasmic reticulum lumenal glycoproteins for degradation.</text>
</comment>
<evidence type="ECO:0000256" key="1">
    <source>
        <dbReference type="ARBA" id="ARBA00004319"/>
    </source>
</evidence>
<feature type="chain" id="PRO_5025458419" description="Endoplasmic reticulum lectin" evidence="9">
    <location>
        <begin position="19"/>
        <end position="418"/>
    </location>
</feature>
<sequence>MTLLCLLVNLTVLRFICCLLTSQDDEKEYSGPSPSELLEPLFKRSSCSYRIESYWTYEVCHGKHIRQYHEEKETGQKINVQEYFLGNLAQQSNSAETESDKPAADTEVPSKNIEGQLTPYYSLEMGNGTPCVLKQDEPRSTSVLYVCHPEAKHEILSVAEVTTCEYEVVVLTPLLCAHPKYRFKSSPVNAIFCQALSGSPLRPQRLAQLEKEQEEQLKPPFSASSETREEAAPVREEAFTSTHKPMTVAGQAQVTVGTTHISRLTDDQLIKEFLSGSYCLHGGVGWWKYEFCYGKHVHQYHEDKEQGKNIVVVGNWNAEEHIDWAKKNVARSYQLKDDGVQKVKLVSHFYGHGDTCDLTGKPRQVVVKLKCKESESPHAVTVYMLEPQICQYVLGVESPVICRILDTADEHGLLSVSS</sequence>
<evidence type="ECO:0000259" key="10">
    <source>
        <dbReference type="PROSITE" id="PS51914"/>
    </source>
</evidence>
<protein>
    <recommendedName>
        <fullName evidence="7">Endoplasmic reticulum lectin</fullName>
    </recommendedName>
</protein>